<evidence type="ECO:0000256" key="4">
    <source>
        <dbReference type="SAM" id="MobiDB-lite"/>
    </source>
</evidence>
<organism evidence="7 8">
    <name type="scientific">Archangium gephyra</name>
    <dbReference type="NCBI Taxonomy" id="48"/>
    <lineage>
        <taxon>Bacteria</taxon>
        <taxon>Pseudomonadati</taxon>
        <taxon>Myxococcota</taxon>
        <taxon>Myxococcia</taxon>
        <taxon>Myxococcales</taxon>
        <taxon>Cystobacterineae</taxon>
        <taxon>Archangiaceae</taxon>
        <taxon>Archangium</taxon>
    </lineage>
</organism>
<keyword evidence="2" id="KW-0479">Metal-binding</keyword>
<dbReference type="Gene3D" id="3.20.20.80">
    <property type="entry name" value="Glycosidases"/>
    <property type="match status" value="1"/>
</dbReference>
<dbReference type="PROSITE" id="PS51257">
    <property type="entry name" value="PROKAR_LIPOPROTEIN"/>
    <property type="match status" value="1"/>
</dbReference>
<reference evidence="7 8" key="1">
    <citation type="submission" date="2018-08" db="EMBL/GenBank/DDBJ databases">
        <title>Genomic Encyclopedia of Archaeal and Bacterial Type Strains, Phase II (KMG-II): from individual species to whole genera.</title>
        <authorList>
            <person name="Goeker M."/>
        </authorList>
    </citation>
    <scope>NUCLEOTIDE SEQUENCE [LARGE SCALE GENOMIC DNA]</scope>
    <source>
        <strain evidence="7 8">DSM 2261</strain>
    </source>
</reference>
<evidence type="ECO:0000256" key="2">
    <source>
        <dbReference type="ARBA" id="ARBA00022723"/>
    </source>
</evidence>
<evidence type="ECO:0000313" key="8">
    <source>
        <dbReference type="Proteomes" id="UP000256345"/>
    </source>
</evidence>
<dbReference type="PANTHER" id="PTHR10357:SF215">
    <property type="entry name" value="ALPHA-AMYLASE 1"/>
    <property type="match status" value="1"/>
</dbReference>
<feature type="signal peptide" evidence="5">
    <location>
        <begin position="1"/>
        <end position="37"/>
    </location>
</feature>
<feature type="region of interest" description="Disordered" evidence="4">
    <location>
        <begin position="36"/>
        <end position="62"/>
    </location>
</feature>
<comment type="cofactor">
    <cofactor evidence="1">
        <name>Ca(2+)</name>
        <dbReference type="ChEBI" id="CHEBI:29108"/>
    </cofactor>
</comment>
<evidence type="ECO:0000256" key="3">
    <source>
        <dbReference type="ARBA" id="ARBA00022729"/>
    </source>
</evidence>
<dbReference type="Pfam" id="PF00128">
    <property type="entry name" value="Alpha-amylase"/>
    <property type="match status" value="2"/>
</dbReference>
<dbReference type="SUPFAM" id="SSF51011">
    <property type="entry name" value="Glycosyl hydrolase domain"/>
    <property type="match status" value="1"/>
</dbReference>
<keyword evidence="8" id="KW-1185">Reference proteome</keyword>
<dbReference type="SMART" id="SM00642">
    <property type="entry name" value="Aamy"/>
    <property type="match status" value="1"/>
</dbReference>
<dbReference type="EMBL" id="QUMU01000007">
    <property type="protein sequence ID" value="REG29546.1"/>
    <property type="molecule type" value="Genomic_DNA"/>
</dbReference>
<evidence type="ECO:0000259" key="6">
    <source>
        <dbReference type="SMART" id="SM00642"/>
    </source>
</evidence>
<dbReference type="InterPro" id="IPR017853">
    <property type="entry name" value="GH"/>
</dbReference>
<gene>
    <name evidence="7" type="ORF">ATI61_107242</name>
</gene>
<dbReference type="InterPro" id="IPR013780">
    <property type="entry name" value="Glyco_hydro_b"/>
</dbReference>
<feature type="compositionally biased region" description="Low complexity" evidence="4">
    <location>
        <begin position="53"/>
        <end position="62"/>
    </location>
</feature>
<evidence type="ECO:0000256" key="5">
    <source>
        <dbReference type="SAM" id="SignalP"/>
    </source>
</evidence>
<dbReference type="Gene3D" id="2.60.40.1180">
    <property type="entry name" value="Golgi alpha-mannosidase II"/>
    <property type="match status" value="1"/>
</dbReference>
<feature type="chain" id="PRO_5045738145" evidence="5">
    <location>
        <begin position="38"/>
        <end position="543"/>
    </location>
</feature>
<evidence type="ECO:0000256" key="1">
    <source>
        <dbReference type="ARBA" id="ARBA00001913"/>
    </source>
</evidence>
<sequence>MVDSSPRRPRTRRANIRHPLATSLLLFPLALAGCAHPQPPAPRESTSEVSTGAPAPAAPEAAVPAAAPAPAAVAAPEPPARRWADEVLYFVVLDRFADGDAANNVKVDKKAPGAFHGGDFKGLREQLDELSSLGVTSLWITPVVKNIDGFVTGAGFPDWGYHGYWADDFNQLDPRFGTEQDFKALVDACHERGIRVLLDVVYNHPGYNSRYLKAPETKGWLRSEEKGTCGQDDLTSCVSGLPDFKTEQPEVAKYLLDAQISWGKRSGVDGFRLDTVKHVDHPFWQEHRRRTREELGKDFFLLGEVWGGDRESLDPWFVNDEMDAGFDFGFQGNALAWALGRGRTVAFDSYLRSRHKVRKGYHLSHFLSSHDVPGLLFQLKGDVSRFRLAAALQLTTSGIPVIYYGEEVGRPGGDWPANRSDMPWGSRAVQPGAGLKRDEALRGFYQKLITVRRAHPALSRGTHKGLATEGDVYTFLRHDAESGDAVVVAVNRGEKKASASFPWPEAWSGVDAEDLLDGSRLTAAPTMDVTVEPLSVRILGRAR</sequence>
<dbReference type="InterPro" id="IPR006047">
    <property type="entry name" value="GH13_cat_dom"/>
</dbReference>
<dbReference type="SUPFAM" id="SSF51445">
    <property type="entry name" value="(Trans)glycosidases"/>
    <property type="match status" value="1"/>
</dbReference>
<accession>A0ABX9JYD5</accession>
<dbReference type="PANTHER" id="PTHR10357">
    <property type="entry name" value="ALPHA-AMYLASE FAMILY MEMBER"/>
    <property type="match status" value="1"/>
</dbReference>
<protein>
    <submittedName>
        <fullName evidence="7">Alpha-amylase</fullName>
    </submittedName>
</protein>
<dbReference type="Proteomes" id="UP000256345">
    <property type="component" value="Unassembled WGS sequence"/>
</dbReference>
<feature type="domain" description="Glycosyl hydrolase family 13 catalytic" evidence="6">
    <location>
        <begin position="90"/>
        <end position="452"/>
    </location>
</feature>
<name>A0ABX9JYD5_9BACT</name>
<keyword evidence="3 5" id="KW-0732">Signal</keyword>
<proteinExistence type="predicted"/>
<comment type="caution">
    <text evidence="7">The sequence shown here is derived from an EMBL/GenBank/DDBJ whole genome shotgun (WGS) entry which is preliminary data.</text>
</comment>
<evidence type="ECO:0000313" key="7">
    <source>
        <dbReference type="EMBL" id="REG29546.1"/>
    </source>
</evidence>